<organism evidence="2 3">
    <name type="scientific">Ornithinimicrobium pekingense</name>
    <dbReference type="NCBI Taxonomy" id="384677"/>
    <lineage>
        <taxon>Bacteria</taxon>
        <taxon>Bacillati</taxon>
        <taxon>Actinomycetota</taxon>
        <taxon>Actinomycetes</taxon>
        <taxon>Micrococcales</taxon>
        <taxon>Ornithinimicrobiaceae</taxon>
        <taxon>Ornithinimicrobium</taxon>
    </lineage>
</organism>
<accession>A0ABQ2FEN4</accession>
<evidence type="ECO:0000313" key="2">
    <source>
        <dbReference type="EMBL" id="GGK78223.1"/>
    </source>
</evidence>
<keyword evidence="1" id="KW-0812">Transmembrane</keyword>
<feature type="transmembrane region" description="Helical" evidence="1">
    <location>
        <begin position="120"/>
        <end position="139"/>
    </location>
</feature>
<keyword evidence="1" id="KW-0472">Membrane</keyword>
<feature type="transmembrane region" description="Helical" evidence="1">
    <location>
        <begin position="28"/>
        <end position="47"/>
    </location>
</feature>
<comment type="caution">
    <text evidence="2">The sequence shown here is derived from an EMBL/GenBank/DDBJ whole genome shotgun (WGS) entry which is preliminary data.</text>
</comment>
<proteinExistence type="predicted"/>
<evidence type="ECO:0000256" key="1">
    <source>
        <dbReference type="SAM" id="Phobius"/>
    </source>
</evidence>
<keyword evidence="1" id="KW-1133">Transmembrane helix</keyword>
<dbReference type="EMBL" id="BMLB01000006">
    <property type="protein sequence ID" value="GGK78223.1"/>
    <property type="molecule type" value="Genomic_DNA"/>
</dbReference>
<protein>
    <submittedName>
        <fullName evidence="2">Uncharacterized protein</fullName>
    </submittedName>
</protein>
<gene>
    <name evidence="2" type="ORF">GCM10011509_28480</name>
</gene>
<evidence type="ECO:0000313" key="3">
    <source>
        <dbReference type="Proteomes" id="UP000662111"/>
    </source>
</evidence>
<feature type="transmembrane region" description="Helical" evidence="1">
    <location>
        <begin position="56"/>
        <end position="78"/>
    </location>
</feature>
<reference evidence="3" key="1">
    <citation type="journal article" date="2019" name="Int. J. Syst. Evol. Microbiol.">
        <title>The Global Catalogue of Microorganisms (GCM) 10K type strain sequencing project: providing services to taxonomists for standard genome sequencing and annotation.</title>
        <authorList>
            <consortium name="The Broad Institute Genomics Platform"/>
            <consortium name="The Broad Institute Genome Sequencing Center for Infectious Disease"/>
            <person name="Wu L."/>
            <person name="Ma J."/>
        </authorList>
    </citation>
    <scope>NUCLEOTIDE SEQUENCE [LARGE SCALE GENOMIC DNA]</scope>
    <source>
        <strain evidence="3">CGMCC 1.5362</strain>
    </source>
</reference>
<keyword evidence="3" id="KW-1185">Reference proteome</keyword>
<dbReference type="Proteomes" id="UP000662111">
    <property type="component" value="Unassembled WGS sequence"/>
</dbReference>
<feature type="transmembrane region" description="Helical" evidence="1">
    <location>
        <begin position="90"/>
        <end position="108"/>
    </location>
</feature>
<name>A0ABQ2FEN4_9MICO</name>
<sequence>MGVVVGGLLWLAWEPTTRECGTISECFGAPVSAAMWTLGILVVALVARRVLQLRPVLGPTLSAFLGGSAVVVLIQGLGDIWPRQPHPPLTPWWSWVVVGGMFGALAHWAHQPGRSRVGRVVPVVVVLGLVTAGVTWISVERDHRQLVELEAVGVDTVTAPTFADFSVSYARGGVREGVGGVVRVNLSPHAGSSAAWPEAYLVPVRGRDLCELALQVVARGTAGCVETDGGVEVIDDYLLGAGARDGGTLLLVTARVSPTRDEPEEWTMESLRRAVDRRVATTLEELRDGDVD</sequence>